<sequence>MSDEFFVKVRRAIGFDGLISIIIGAFILFLPGRSARTVAGMMGAALIAAGLFKLLSVFKKDSVNGTTRLGHLISSVIYIVAGLFIFIDMQAAAVSLILVVGILTGMAWLIEGIIQLTILNQISTNKFWSILSAVISVLGGLSLLFSPLLGGILVWTFFGITLLIIGIFKIIQYVTLKK</sequence>
<accession>A0A9Q3SUN9</accession>
<dbReference type="PANTHER" id="PTHR34989">
    <property type="entry name" value="PROTEIN HDED"/>
    <property type="match status" value="1"/>
</dbReference>
<proteinExistence type="predicted"/>
<feature type="transmembrane region" description="Helical" evidence="1">
    <location>
        <begin position="126"/>
        <end position="146"/>
    </location>
</feature>
<protein>
    <submittedName>
        <fullName evidence="2">DUF308 domain-containing protein</fullName>
    </submittedName>
</protein>
<keyword evidence="1" id="KW-1133">Transmembrane helix</keyword>
<dbReference type="EMBL" id="JAHBFI010000005">
    <property type="protein sequence ID" value="MBZ5962045.1"/>
    <property type="molecule type" value="Genomic_DNA"/>
</dbReference>
<feature type="transmembrane region" description="Helical" evidence="1">
    <location>
        <begin position="12"/>
        <end position="32"/>
    </location>
</feature>
<keyword evidence="1" id="KW-0472">Membrane</keyword>
<dbReference type="InterPro" id="IPR005325">
    <property type="entry name" value="DUF308_memb"/>
</dbReference>
<dbReference type="PANTHER" id="PTHR34989:SF1">
    <property type="entry name" value="PROTEIN HDED"/>
    <property type="match status" value="1"/>
</dbReference>
<feature type="transmembrane region" description="Helical" evidence="1">
    <location>
        <begin position="38"/>
        <end position="57"/>
    </location>
</feature>
<evidence type="ECO:0000313" key="3">
    <source>
        <dbReference type="Proteomes" id="UP000752647"/>
    </source>
</evidence>
<dbReference type="Proteomes" id="UP000752647">
    <property type="component" value="Unassembled WGS sequence"/>
</dbReference>
<evidence type="ECO:0000256" key="1">
    <source>
        <dbReference type="SAM" id="Phobius"/>
    </source>
</evidence>
<evidence type="ECO:0000313" key="2">
    <source>
        <dbReference type="EMBL" id="MBZ5962045.1"/>
    </source>
</evidence>
<reference evidence="2" key="1">
    <citation type="submission" date="2021-05" db="EMBL/GenBank/DDBJ databases">
        <title>Pangenome of Leuconostoc gelidum warrants species status for Leuconostoc gelidum subsp. gasicomitatum.</title>
        <authorList>
            <person name="Johansson P."/>
            <person name="Sade E."/>
            <person name="Hultman J."/>
            <person name="Auvinen P."/>
            <person name="Bjorkroth J."/>
        </authorList>
    </citation>
    <scope>NUCLEOTIDE SEQUENCE</scope>
    <source>
        <strain evidence="2">A.21.4</strain>
    </source>
</reference>
<organism evidence="2 3">
    <name type="scientific">Leuconostoc gasicomitatum</name>
    <dbReference type="NCBI Taxonomy" id="115778"/>
    <lineage>
        <taxon>Bacteria</taxon>
        <taxon>Bacillati</taxon>
        <taxon>Bacillota</taxon>
        <taxon>Bacilli</taxon>
        <taxon>Lactobacillales</taxon>
        <taxon>Lactobacillaceae</taxon>
        <taxon>Leuconostoc</taxon>
        <taxon>Leuconostoc gelidum group</taxon>
    </lineage>
</organism>
<feature type="transmembrane region" description="Helical" evidence="1">
    <location>
        <begin position="152"/>
        <end position="171"/>
    </location>
</feature>
<comment type="caution">
    <text evidence="2">The sequence shown here is derived from an EMBL/GenBank/DDBJ whole genome shotgun (WGS) entry which is preliminary data.</text>
</comment>
<dbReference type="RefSeq" id="WP_060391509.1">
    <property type="nucleotide sequence ID" value="NZ_CBCPIF010000001.1"/>
</dbReference>
<dbReference type="Pfam" id="PF03729">
    <property type="entry name" value="DUF308"/>
    <property type="match status" value="2"/>
</dbReference>
<gene>
    <name evidence="2" type="ORF">KIJ12_02540</name>
</gene>
<dbReference type="InterPro" id="IPR052712">
    <property type="entry name" value="Acid_resist_chaperone_HdeD"/>
</dbReference>
<name>A0A9Q3SUN9_9LACO</name>
<keyword evidence="1" id="KW-0812">Transmembrane</keyword>
<dbReference type="GO" id="GO:0005886">
    <property type="term" value="C:plasma membrane"/>
    <property type="evidence" value="ECO:0007669"/>
    <property type="project" value="TreeGrafter"/>
</dbReference>
<feature type="transmembrane region" description="Helical" evidence="1">
    <location>
        <begin position="93"/>
        <end position="114"/>
    </location>
</feature>
<dbReference type="AlphaFoldDB" id="A0A9Q3SUN9"/>
<feature type="transmembrane region" description="Helical" evidence="1">
    <location>
        <begin position="69"/>
        <end position="87"/>
    </location>
</feature>